<comment type="caution">
    <text evidence="4">The sequence shown here is derived from an EMBL/GenBank/DDBJ whole genome shotgun (WGS) entry which is preliminary data.</text>
</comment>
<dbReference type="Pfam" id="PF00170">
    <property type="entry name" value="bZIP_1"/>
    <property type="match status" value="1"/>
</dbReference>
<name>A0ABD3NG70_9STRA</name>
<dbReference type="InterPro" id="IPR046347">
    <property type="entry name" value="bZIP_sf"/>
</dbReference>
<feature type="compositionally biased region" description="Basic and acidic residues" evidence="2">
    <location>
        <begin position="93"/>
        <end position="111"/>
    </location>
</feature>
<accession>A0ABD3NG70</accession>
<dbReference type="PROSITE" id="PS50217">
    <property type="entry name" value="BZIP"/>
    <property type="match status" value="1"/>
</dbReference>
<dbReference type="PROSITE" id="PS00036">
    <property type="entry name" value="BZIP_BASIC"/>
    <property type="match status" value="1"/>
</dbReference>
<dbReference type="EMBL" id="JALLPJ020001168">
    <property type="protein sequence ID" value="KAL3775074.1"/>
    <property type="molecule type" value="Genomic_DNA"/>
</dbReference>
<proteinExistence type="predicted"/>
<feature type="region of interest" description="Disordered" evidence="2">
    <location>
        <begin position="86"/>
        <end position="126"/>
    </location>
</feature>
<evidence type="ECO:0000313" key="4">
    <source>
        <dbReference type="EMBL" id="KAL3775074.1"/>
    </source>
</evidence>
<dbReference type="Proteomes" id="UP001530400">
    <property type="component" value="Unassembled WGS sequence"/>
</dbReference>
<evidence type="ECO:0000259" key="3">
    <source>
        <dbReference type="PROSITE" id="PS50217"/>
    </source>
</evidence>
<dbReference type="AlphaFoldDB" id="A0ABD3NG70"/>
<feature type="non-terminal residue" evidence="4">
    <location>
        <position position="1"/>
    </location>
</feature>
<dbReference type="Gene3D" id="1.20.5.170">
    <property type="match status" value="1"/>
</dbReference>
<feature type="region of interest" description="Disordered" evidence="2">
    <location>
        <begin position="166"/>
        <end position="196"/>
    </location>
</feature>
<feature type="coiled-coil region" evidence="1">
    <location>
        <begin position="126"/>
        <end position="153"/>
    </location>
</feature>
<organism evidence="4 5">
    <name type="scientific">Cyclotella atomus</name>
    <dbReference type="NCBI Taxonomy" id="382360"/>
    <lineage>
        <taxon>Eukaryota</taxon>
        <taxon>Sar</taxon>
        <taxon>Stramenopiles</taxon>
        <taxon>Ochrophyta</taxon>
        <taxon>Bacillariophyta</taxon>
        <taxon>Coscinodiscophyceae</taxon>
        <taxon>Thalassiosirophycidae</taxon>
        <taxon>Stephanodiscales</taxon>
        <taxon>Stephanodiscaceae</taxon>
        <taxon>Cyclotella</taxon>
    </lineage>
</organism>
<evidence type="ECO:0000256" key="2">
    <source>
        <dbReference type="SAM" id="MobiDB-lite"/>
    </source>
</evidence>
<feature type="domain" description="BZIP" evidence="3">
    <location>
        <begin position="110"/>
        <end position="158"/>
    </location>
</feature>
<dbReference type="InterPro" id="IPR004827">
    <property type="entry name" value="bZIP"/>
</dbReference>
<dbReference type="SMART" id="SM00338">
    <property type="entry name" value="BRLZ"/>
    <property type="match status" value="1"/>
</dbReference>
<evidence type="ECO:0000256" key="1">
    <source>
        <dbReference type="SAM" id="Coils"/>
    </source>
</evidence>
<protein>
    <recommendedName>
        <fullName evidence="3">BZIP domain-containing protein</fullName>
    </recommendedName>
</protein>
<keyword evidence="1" id="KW-0175">Coiled coil</keyword>
<keyword evidence="5" id="KW-1185">Reference proteome</keyword>
<sequence length="352" mass="39044">NAFHRSHFSVKTKEKPSLAVTAPVTTSSATIALMSPVPEAVPSIVPILTDSDTSLNGEASDSSLSGCDATALPSIAPIVTVFKSTQSNKRPQMKYDPEVPLSKEETSAWRREQRRKRNRESAAACRKRQRDRITELEVEVSEWKAKFDDAIRKLGQIEGQDGATVQVRDIERKHPEKRRCTTPSSSDSEDNEPINRTYPVNSYNMVTPIDSRSKFIPPIVTSVGDIDFPVLQETSIKAESAFIKADSFKSRVEKGQHLSEMITRPAASRLYLFRQRQLVKITGADPTPLEAIESVCDDLLELVPDSILSMTEISSMPFPQTCPSLVQGDDVIEVRGGEETTDLDEFLLDCFA</sequence>
<gene>
    <name evidence="4" type="ORF">ACHAWO_010883</name>
</gene>
<evidence type="ECO:0000313" key="5">
    <source>
        <dbReference type="Proteomes" id="UP001530400"/>
    </source>
</evidence>
<dbReference type="SUPFAM" id="SSF57959">
    <property type="entry name" value="Leucine zipper domain"/>
    <property type="match status" value="1"/>
</dbReference>
<reference evidence="4 5" key="1">
    <citation type="submission" date="2024-10" db="EMBL/GenBank/DDBJ databases">
        <title>Updated reference genomes for cyclostephanoid diatoms.</title>
        <authorList>
            <person name="Roberts W.R."/>
            <person name="Alverson A.J."/>
        </authorList>
    </citation>
    <scope>NUCLEOTIDE SEQUENCE [LARGE SCALE GENOMIC DNA]</scope>
    <source>
        <strain evidence="4 5">AJA010-31</strain>
    </source>
</reference>